<dbReference type="EC" id="1.15.1.1" evidence="1"/>
<keyword evidence="1" id="KW-0479">Metal-binding</keyword>
<name>A0A3M7RQ37_BRAPC</name>
<evidence type="ECO:0000256" key="1">
    <source>
        <dbReference type="RuleBase" id="RU000393"/>
    </source>
</evidence>
<comment type="cofactor">
    <cofactor evidence="1">
        <name>Zn(2+)</name>
        <dbReference type="ChEBI" id="CHEBI:29105"/>
    </cofactor>
    <text evidence="1">Binds 1 zinc ion per subunit.</text>
</comment>
<protein>
    <recommendedName>
        <fullName evidence="1">Superoxide dismutase [Cu-Zn]</fullName>
        <ecNumber evidence="1">1.15.1.1</ecNumber>
    </recommendedName>
</protein>
<dbReference type="SUPFAM" id="SSF49329">
    <property type="entry name" value="Cu,Zn superoxide dismutase-like"/>
    <property type="match status" value="1"/>
</dbReference>
<comment type="cofactor">
    <cofactor evidence="1">
        <name>Cu cation</name>
        <dbReference type="ChEBI" id="CHEBI:23378"/>
    </cofactor>
    <text evidence="1">Binds 1 copper ion per subunit.</text>
</comment>
<feature type="chain" id="PRO_5018116498" description="Superoxide dismutase [Cu-Zn]" evidence="2">
    <location>
        <begin position="18"/>
        <end position="195"/>
    </location>
</feature>
<dbReference type="EMBL" id="REGN01002888">
    <property type="protein sequence ID" value="RNA25666.1"/>
    <property type="molecule type" value="Genomic_DNA"/>
</dbReference>
<dbReference type="STRING" id="10195.A0A3M7RQ37"/>
<dbReference type="InterPro" id="IPR036423">
    <property type="entry name" value="SOD-like_Cu/Zn_dom_sf"/>
</dbReference>
<keyword evidence="2" id="KW-0732">Signal</keyword>
<keyword evidence="1" id="KW-0862">Zinc</keyword>
<dbReference type="CDD" id="cd00305">
    <property type="entry name" value="Cu-Zn_Superoxide_Dismutase"/>
    <property type="match status" value="1"/>
</dbReference>
<keyword evidence="1 4" id="KW-0560">Oxidoreductase</keyword>
<gene>
    <name evidence="4" type="ORF">BpHYR1_017064</name>
</gene>
<sequence>MLKLAIFLFAIFCYVNSQSFPINAVAIVGGGIMNPGMREPVMAFGDAKFTQRSPRDPVVVRLNVTFMPANSPIVNQVRGVHIHTFGISGGMIDPSQVCNTAGPHWNPTGTVHGSVLNPNSHAGDLGNVQTINGKIITTITSSKLQLLGPNSIIGRSIVLHEKVDDQGMGNHQESLKSGNSGSRIACGTIGIVSSL</sequence>
<dbReference type="PRINTS" id="PR00068">
    <property type="entry name" value="CUZNDISMTASE"/>
</dbReference>
<dbReference type="InterPro" id="IPR018152">
    <property type="entry name" value="SOD_Cu/Zn_BS"/>
</dbReference>
<organism evidence="4 5">
    <name type="scientific">Brachionus plicatilis</name>
    <name type="common">Marine rotifer</name>
    <name type="synonym">Brachionus muelleri</name>
    <dbReference type="NCBI Taxonomy" id="10195"/>
    <lineage>
        <taxon>Eukaryota</taxon>
        <taxon>Metazoa</taxon>
        <taxon>Spiralia</taxon>
        <taxon>Gnathifera</taxon>
        <taxon>Rotifera</taxon>
        <taxon>Eurotatoria</taxon>
        <taxon>Monogononta</taxon>
        <taxon>Pseudotrocha</taxon>
        <taxon>Ploima</taxon>
        <taxon>Brachionidae</taxon>
        <taxon>Brachionus</taxon>
    </lineage>
</organism>
<comment type="similarity">
    <text evidence="1">Belongs to the Cu-Zn superoxide dismutase family.</text>
</comment>
<dbReference type="Proteomes" id="UP000276133">
    <property type="component" value="Unassembled WGS sequence"/>
</dbReference>
<dbReference type="GO" id="GO:0005507">
    <property type="term" value="F:copper ion binding"/>
    <property type="evidence" value="ECO:0007669"/>
    <property type="project" value="InterPro"/>
</dbReference>
<keyword evidence="1" id="KW-0186">Copper</keyword>
<proteinExistence type="inferred from homology"/>
<dbReference type="Pfam" id="PF00080">
    <property type="entry name" value="Sod_Cu"/>
    <property type="match status" value="1"/>
</dbReference>
<reference evidence="4 5" key="1">
    <citation type="journal article" date="2018" name="Sci. Rep.">
        <title>Genomic signatures of local adaptation to the degree of environmental predictability in rotifers.</title>
        <authorList>
            <person name="Franch-Gras L."/>
            <person name="Hahn C."/>
            <person name="Garcia-Roger E.M."/>
            <person name="Carmona M.J."/>
            <person name="Serra M."/>
            <person name="Gomez A."/>
        </authorList>
    </citation>
    <scope>NUCLEOTIDE SEQUENCE [LARGE SCALE GENOMIC DNA]</scope>
    <source>
        <strain evidence="4">HYR1</strain>
    </source>
</reference>
<dbReference type="OrthoDB" id="2015551at2759"/>
<dbReference type="PANTHER" id="PTHR10003">
    <property type="entry name" value="SUPEROXIDE DISMUTASE CU-ZN -RELATED"/>
    <property type="match status" value="1"/>
</dbReference>
<dbReference type="InterPro" id="IPR001424">
    <property type="entry name" value="SOD_Cu_Zn_dom"/>
</dbReference>
<feature type="domain" description="Superoxide dismutase copper/zinc binding" evidence="3">
    <location>
        <begin position="45"/>
        <end position="189"/>
    </location>
</feature>
<keyword evidence="5" id="KW-1185">Reference proteome</keyword>
<dbReference type="InterPro" id="IPR024134">
    <property type="entry name" value="SOD_Cu/Zn_/chaperone"/>
</dbReference>
<comment type="function">
    <text evidence="1">Destroys radicals which are normally produced within the cells and which are toxic to biological systems.</text>
</comment>
<feature type="signal peptide" evidence="2">
    <location>
        <begin position="1"/>
        <end position="17"/>
    </location>
</feature>
<evidence type="ECO:0000313" key="4">
    <source>
        <dbReference type="EMBL" id="RNA25666.1"/>
    </source>
</evidence>
<accession>A0A3M7RQ37</accession>
<dbReference type="GO" id="GO:0004784">
    <property type="term" value="F:superoxide dismutase activity"/>
    <property type="evidence" value="ECO:0007669"/>
    <property type="project" value="UniProtKB-EC"/>
</dbReference>
<dbReference type="AlphaFoldDB" id="A0A3M7RQ37"/>
<evidence type="ECO:0000259" key="3">
    <source>
        <dbReference type="Pfam" id="PF00080"/>
    </source>
</evidence>
<dbReference type="Gene3D" id="2.60.40.200">
    <property type="entry name" value="Superoxide dismutase, copper/zinc binding domain"/>
    <property type="match status" value="1"/>
</dbReference>
<evidence type="ECO:0000256" key="2">
    <source>
        <dbReference type="SAM" id="SignalP"/>
    </source>
</evidence>
<dbReference type="PROSITE" id="PS00332">
    <property type="entry name" value="SOD_CU_ZN_2"/>
    <property type="match status" value="1"/>
</dbReference>
<evidence type="ECO:0000313" key="5">
    <source>
        <dbReference type="Proteomes" id="UP000276133"/>
    </source>
</evidence>
<comment type="caution">
    <text evidence="4">The sequence shown here is derived from an EMBL/GenBank/DDBJ whole genome shotgun (WGS) entry which is preliminary data.</text>
</comment>
<comment type="catalytic activity">
    <reaction evidence="1">
        <text>2 superoxide + 2 H(+) = H2O2 + O2</text>
        <dbReference type="Rhea" id="RHEA:20696"/>
        <dbReference type="ChEBI" id="CHEBI:15378"/>
        <dbReference type="ChEBI" id="CHEBI:15379"/>
        <dbReference type="ChEBI" id="CHEBI:16240"/>
        <dbReference type="ChEBI" id="CHEBI:18421"/>
        <dbReference type="EC" id="1.15.1.1"/>
    </reaction>
</comment>